<dbReference type="Gene3D" id="1.25.10.10">
    <property type="entry name" value="Leucine-rich Repeat Variant"/>
    <property type="match status" value="3"/>
</dbReference>
<dbReference type="AlphaFoldDB" id="A0AAW0QSF1"/>
<dbReference type="GO" id="GO:0005815">
    <property type="term" value="C:microtubule organizing center"/>
    <property type="evidence" value="ECO:0007669"/>
    <property type="project" value="TreeGrafter"/>
</dbReference>
<dbReference type="Pfam" id="PF12348">
    <property type="entry name" value="CLASP_N"/>
    <property type="match status" value="2"/>
</dbReference>
<comment type="function">
    <text evidence="7">Microtubule binding protein that promotes the stabilization of dynamic microtubules. Required for mitotic spindle formation.</text>
</comment>
<evidence type="ECO:0000256" key="2">
    <source>
        <dbReference type="ARBA" id="ARBA00009549"/>
    </source>
</evidence>
<feature type="region of interest" description="Disordered" evidence="8">
    <location>
        <begin position="574"/>
        <end position="717"/>
    </location>
</feature>
<evidence type="ECO:0000256" key="4">
    <source>
        <dbReference type="ARBA" id="ARBA00022618"/>
    </source>
</evidence>
<gene>
    <name evidence="10" type="ORF">PG999_008772</name>
</gene>
<comment type="subcellular location">
    <subcellularLocation>
        <location evidence="1">Cytoplasm</location>
        <location evidence="1">Cytoskeleton</location>
        <location evidence="1">Spindle</location>
    </subcellularLocation>
</comment>
<feature type="region of interest" description="Disordered" evidence="8">
    <location>
        <begin position="800"/>
        <end position="827"/>
    </location>
</feature>
<dbReference type="GO" id="GO:0051301">
    <property type="term" value="P:cell division"/>
    <property type="evidence" value="ECO:0007669"/>
    <property type="project" value="UniProtKB-KW"/>
</dbReference>
<dbReference type="SUPFAM" id="SSF48371">
    <property type="entry name" value="ARM repeat"/>
    <property type="match status" value="1"/>
</dbReference>
<keyword evidence="6" id="KW-0131">Cell cycle</keyword>
<evidence type="ECO:0000256" key="1">
    <source>
        <dbReference type="ARBA" id="ARBA00004186"/>
    </source>
</evidence>
<evidence type="ECO:0000256" key="7">
    <source>
        <dbReference type="ARBA" id="ARBA00024889"/>
    </source>
</evidence>
<dbReference type="Proteomes" id="UP001392437">
    <property type="component" value="Unassembled WGS sequence"/>
</dbReference>
<comment type="subunit">
    <text evidence="3">Interacts with microtubules.</text>
</comment>
<keyword evidence="11" id="KW-1185">Reference proteome</keyword>
<feature type="compositionally biased region" description="Low complexity" evidence="8">
    <location>
        <begin position="584"/>
        <end position="604"/>
    </location>
</feature>
<keyword evidence="6" id="KW-0498">Mitosis</keyword>
<feature type="domain" description="TOG" evidence="9">
    <location>
        <begin position="285"/>
        <end position="528"/>
    </location>
</feature>
<comment type="similarity">
    <text evidence="2">Belongs to the CLASP family.</text>
</comment>
<evidence type="ECO:0000313" key="10">
    <source>
        <dbReference type="EMBL" id="KAK8105413.1"/>
    </source>
</evidence>
<feature type="domain" description="TOG" evidence="9">
    <location>
        <begin position="3"/>
        <end position="218"/>
    </location>
</feature>
<proteinExistence type="inferred from homology"/>
<keyword evidence="5" id="KW-0493">Microtubule</keyword>
<dbReference type="GO" id="GO:0005876">
    <property type="term" value="C:spindle microtubule"/>
    <property type="evidence" value="ECO:0007669"/>
    <property type="project" value="TreeGrafter"/>
</dbReference>
<dbReference type="GO" id="GO:1990023">
    <property type="term" value="C:mitotic spindle midzone"/>
    <property type="evidence" value="ECO:0007669"/>
    <property type="project" value="TreeGrafter"/>
</dbReference>
<dbReference type="InterPro" id="IPR034085">
    <property type="entry name" value="TOG"/>
</dbReference>
<feature type="compositionally biased region" description="Polar residues" evidence="8">
    <location>
        <begin position="866"/>
        <end position="878"/>
    </location>
</feature>
<dbReference type="PANTHER" id="PTHR21567:SF9">
    <property type="entry name" value="CLIP-ASSOCIATING PROTEIN"/>
    <property type="match status" value="1"/>
</dbReference>
<evidence type="ECO:0000256" key="6">
    <source>
        <dbReference type="ARBA" id="ARBA00022776"/>
    </source>
</evidence>
<dbReference type="InterPro" id="IPR011989">
    <property type="entry name" value="ARM-like"/>
</dbReference>
<accession>A0AAW0QSF1</accession>
<reference evidence="10 11" key="1">
    <citation type="submission" date="2023-01" db="EMBL/GenBank/DDBJ databases">
        <title>Analysis of 21 Apiospora genomes using comparative genomics revels a genus with tremendous synthesis potential of carbohydrate active enzymes and secondary metabolites.</title>
        <authorList>
            <person name="Sorensen T."/>
        </authorList>
    </citation>
    <scope>NUCLEOTIDE SEQUENCE [LARGE SCALE GENOMIC DNA]</scope>
    <source>
        <strain evidence="10 11">CBS 117206</strain>
    </source>
</reference>
<dbReference type="GO" id="GO:0008017">
    <property type="term" value="F:microtubule binding"/>
    <property type="evidence" value="ECO:0007669"/>
    <property type="project" value="TreeGrafter"/>
</dbReference>
<feature type="compositionally biased region" description="Basic and acidic residues" evidence="8">
    <location>
        <begin position="648"/>
        <end position="664"/>
    </location>
</feature>
<dbReference type="PANTHER" id="PTHR21567">
    <property type="entry name" value="CLASP"/>
    <property type="match status" value="1"/>
</dbReference>
<feature type="compositionally biased region" description="Polar residues" evidence="8">
    <location>
        <begin position="256"/>
        <end position="266"/>
    </location>
</feature>
<keyword evidence="4" id="KW-0132">Cell division</keyword>
<feature type="compositionally biased region" description="Polar residues" evidence="8">
    <location>
        <begin position="540"/>
        <end position="549"/>
    </location>
</feature>
<dbReference type="InterPro" id="IPR016024">
    <property type="entry name" value="ARM-type_fold"/>
</dbReference>
<evidence type="ECO:0000256" key="8">
    <source>
        <dbReference type="SAM" id="MobiDB-lite"/>
    </source>
</evidence>
<evidence type="ECO:0000259" key="9">
    <source>
        <dbReference type="SMART" id="SM01349"/>
    </source>
</evidence>
<feature type="region of interest" description="Disordered" evidence="8">
    <location>
        <begin position="862"/>
        <end position="883"/>
    </location>
</feature>
<organism evidence="10 11">
    <name type="scientific">Apiospora kogelbergensis</name>
    <dbReference type="NCBI Taxonomy" id="1337665"/>
    <lineage>
        <taxon>Eukaryota</taxon>
        <taxon>Fungi</taxon>
        <taxon>Dikarya</taxon>
        <taxon>Ascomycota</taxon>
        <taxon>Pezizomycotina</taxon>
        <taxon>Sordariomycetes</taxon>
        <taxon>Xylariomycetidae</taxon>
        <taxon>Amphisphaeriales</taxon>
        <taxon>Apiosporaceae</taxon>
        <taxon>Apiospora</taxon>
    </lineage>
</organism>
<dbReference type="GO" id="GO:0060172">
    <property type="term" value="P:astral microtubule depolymerization"/>
    <property type="evidence" value="ECO:0007669"/>
    <property type="project" value="TreeGrafter"/>
</dbReference>
<evidence type="ECO:0000256" key="5">
    <source>
        <dbReference type="ARBA" id="ARBA00022701"/>
    </source>
</evidence>
<protein>
    <submittedName>
        <fullName evidence="10">STU1</fullName>
    </submittedName>
</protein>
<comment type="caution">
    <text evidence="10">The sequence shown here is derived from an EMBL/GenBank/DDBJ whole genome shotgun (WGS) entry which is preliminary data.</text>
</comment>
<dbReference type="GO" id="GO:0090307">
    <property type="term" value="P:mitotic spindle assembly"/>
    <property type="evidence" value="ECO:0007669"/>
    <property type="project" value="TreeGrafter"/>
</dbReference>
<sequence>MADKLTEQQVADLMAILKKDVSVDMKAQHVTAAKSAIKQHNVPDICVAPLFEALRLASGSQHPALVNAGFTALNHLLTRLSRQEPKYILKEAKHTMPLIVEKLGDPKDKFRALAIQAMTTMYGAAPIEAERFVRNVAMAGKNPRAKEASMQWLLQMHNEHGLQFRVYVPTLMELLEDADGMVRDTAKTTVIELFRDAPNAAKSDLKKQLKNFKVRPAIESAIVKELAPGPAIAKRMMPEDRPDSAPLVRPRGNLGASVSSMSSERPTTPMVETRPEPVDPAYVNTSRELEDIFREMHPWFEGKETEQNWLKREESITKLRKLIAGNVPQDFPDQFLASCKSTLDGIIKACTTLRTSLAKEGCALVQDMALTFGPGMDSMVELLMQTLIKLCAATKKIMSQLANACVDTIVGKTTYNARIMQHVWGACQDKNVQPRTYAAGWLKTLINKESHHKHHLEHSGGLELMEKCIKKGLADANPGVREQMRSAYWLFATIWSARAETIMENLDTTAQKLLYKDSHNPNSSAKPAEPVPARPGMGLSKSTINTSSKPSLREAMMAQKKALAVKNLPVRPGSAMATISPQRTAPTMSSSSSQPSTAASTGQTRTKATASHGGMSAAPTRPVRKRPEMGQRPEMAPRPATAGPYSGRNHDGPLSERSSPEVKSKAANPKAISGSPRRTAPRPRPGHQPTLSESSVMSPPKPAATTGTAAAATSPRQTPAKVLAAMAAFDPSSSPSKADEEFSLVVPNVVDLKEHVTPIYTEDEPFVMVEPHDVHEEPTVYVEPAEPAEPQEATEIPAPVEPAEFATPEVLTEPTQPTELSEPMEVSEPVVVVQPEELKGSPQTEEPLPETPSKTLKVYEDPLTAESPSTTPRPTTNGDSERPVLEARHVNEDAARLNLSASAVEAAGEDPSINPDKVRQNARLLESGTARVKSRTLDVHGFRKLQSLIRDPKGLFTDERFDALLVGLFQYLESPLPDLSTEKAQDVKAQVLATIKLMLKKLRDSFQPHVSRGLEALLTTRAAYEARTHIVSGLELLADELVLLGDADEITVIMTRRLGEIEADPAGSRSLSMGLHVLKQLIDTRPAFTPNETEITGLAGLAARCLESRESRVRMDAVQLCVALHARVGEHKFWECMKGVKDDPKSLITYYVVKRQRETPAPTSAGPAAAA</sequence>
<dbReference type="EMBL" id="JAQQWP010000008">
    <property type="protein sequence ID" value="KAK8105413.1"/>
    <property type="molecule type" value="Genomic_DNA"/>
</dbReference>
<evidence type="ECO:0000313" key="11">
    <source>
        <dbReference type="Proteomes" id="UP001392437"/>
    </source>
</evidence>
<feature type="region of interest" description="Disordered" evidence="8">
    <location>
        <begin position="235"/>
        <end position="280"/>
    </location>
</feature>
<feature type="region of interest" description="Disordered" evidence="8">
    <location>
        <begin position="517"/>
        <end position="549"/>
    </location>
</feature>
<feature type="compositionally biased region" description="Low complexity" evidence="8">
    <location>
        <begin position="703"/>
        <end position="713"/>
    </location>
</feature>
<dbReference type="SMART" id="SM01349">
    <property type="entry name" value="TOG"/>
    <property type="match status" value="2"/>
</dbReference>
<name>A0AAW0QSF1_9PEZI</name>
<evidence type="ECO:0000256" key="3">
    <source>
        <dbReference type="ARBA" id="ARBA00011375"/>
    </source>
</evidence>
<dbReference type="GO" id="GO:0005881">
    <property type="term" value="C:cytoplasmic microtubule"/>
    <property type="evidence" value="ECO:0007669"/>
    <property type="project" value="TreeGrafter"/>
</dbReference>
<dbReference type="InterPro" id="IPR024395">
    <property type="entry name" value="CLASP_N_dom"/>
</dbReference>